<feature type="transmembrane region" description="Helical" evidence="6">
    <location>
        <begin position="213"/>
        <end position="235"/>
    </location>
</feature>
<proteinExistence type="inferred from homology"/>
<comment type="subcellular location">
    <subcellularLocation>
        <location evidence="6">Cell membrane</location>
        <topology evidence="6">Multi-pass membrane protein</topology>
    </subcellularLocation>
    <subcellularLocation>
        <location evidence="1">Membrane</location>
        <topology evidence="1">Multi-pass membrane protein</topology>
    </subcellularLocation>
</comment>
<dbReference type="Proteomes" id="UP001596364">
    <property type="component" value="Unassembled WGS sequence"/>
</dbReference>
<keyword evidence="4 6" id="KW-1133">Transmembrane helix</keyword>
<keyword evidence="8" id="KW-1185">Reference proteome</keyword>
<dbReference type="EMBL" id="JBHSUS010000001">
    <property type="protein sequence ID" value="MFC6440875.1"/>
    <property type="molecule type" value="Genomic_DNA"/>
</dbReference>
<dbReference type="PANTHER" id="PTHR43483:SF3">
    <property type="entry name" value="MEMBRANE TRANSPORTER PROTEIN HI_0806-RELATED"/>
    <property type="match status" value="1"/>
</dbReference>
<feature type="transmembrane region" description="Helical" evidence="6">
    <location>
        <begin position="7"/>
        <end position="40"/>
    </location>
</feature>
<keyword evidence="5 6" id="KW-0472">Membrane</keyword>
<organism evidence="7 8">
    <name type="scientific">Pseudobowmanella zhangzhouensis</name>
    <dbReference type="NCBI Taxonomy" id="1537679"/>
    <lineage>
        <taxon>Bacteria</taxon>
        <taxon>Pseudomonadati</taxon>
        <taxon>Pseudomonadota</taxon>
        <taxon>Gammaproteobacteria</taxon>
        <taxon>Alteromonadales</taxon>
        <taxon>Alteromonadaceae</taxon>
    </lineage>
</organism>
<keyword evidence="3 6" id="KW-0812">Transmembrane</keyword>
<name>A0ABW1XNI8_9ALTE</name>
<comment type="caution">
    <text evidence="7">The sequence shown here is derived from an EMBL/GenBank/DDBJ whole genome shotgun (WGS) entry which is preliminary data.</text>
</comment>
<keyword evidence="6" id="KW-1003">Cell membrane</keyword>
<gene>
    <name evidence="7" type="ORF">ACFP85_12040</name>
</gene>
<dbReference type="Pfam" id="PF01925">
    <property type="entry name" value="TauE"/>
    <property type="match status" value="1"/>
</dbReference>
<feature type="transmembrane region" description="Helical" evidence="6">
    <location>
        <begin position="111"/>
        <end position="132"/>
    </location>
</feature>
<evidence type="ECO:0000256" key="3">
    <source>
        <dbReference type="ARBA" id="ARBA00022692"/>
    </source>
</evidence>
<evidence type="ECO:0000256" key="5">
    <source>
        <dbReference type="ARBA" id="ARBA00023136"/>
    </source>
</evidence>
<feature type="transmembrane region" description="Helical" evidence="6">
    <location>
        <begin position="85"/>
        <end position="105"/>
    </location>
</feature>
<reference evidence="8" key="1">
    <citation type="journal article" date="2019" name="Int. J. Syst. Evol. Microbiol.">
        <title>The Global Catalogue of Microorganisms (GCM) 10K type strain sequencing project: providing services to taxonomists for standard genome sequencing and annotation.</title>
        <authorList>
            <consortium name="The Broad Institute Genomics Platform"/>
            <consortium name="The Broad Institute Genome Sequencing Center for Infectious Disease"/>
            <person name="Wu L."/>
            <person name="Ma J."/>
        </authorList>
    </citation>
    <scope>NUCLEOTIDE SEQUENCE [LARGE SCALE GENOMIC DNA]</scope>
    <source>
        <strain evidence="8">CGMCC 1.16031</strain>
    </source>
</reference>
<accession>A0ABW1XNI8</accession>
<feature type="transmembrane region" description="Helical" evidence="6">
    <location>
        <begin position="144"/>
        <end position="173"/>
    </location>
</feature>
<protein>
    <recommendedName>
        <fullName evidence="6">Probable membrane transporter protein</fullName>
    </recommendedName>
</protein>
<evidence type="ECO:0000256" key="6">
    <source>
        <dbReference type="RuleBase" id="RU363041"/>
    </source>
</evidence>
<dbReference type="PANTHER" id="PTHR43483">
    <property type="entry name" value="MEMBRANE TRANSPORTER PROTEIN HI_0806-RELATED"/>
    <property type="match status" value="1"/>
</dbReference>
<feature type="transmembrane region" description="Helical" evidence="6">
    <location>
        <begin position="52"/>
        <end position="73"/>
    </location>
</feature>
<comment type="similarity">
    <text evidence="2 6">Belongs to the 4-toluene sulfonate uptake permease (TSUP) (TC 2.A.102) family.</text>
</comment>
<evidence type="ECO:0000313" key="7">
    <source>
        <dbReference type="EMBL" id="MFC6440875.1"/>
    </source>
</evidence>
<sequence>MSDWAALLTFCLALGAVVGVFAGLLGIGGGLLIVPAMLYLLPHYAHVQADVLMPLAIGTSLSTIVITGASSAWAHARLGHMQKGIVPKTAMGLAIGAIFGSWLATQLPVTWLKSFFGIMVLVIAAKMAFLANRQSSNQASATKLFGIGNVVGTISALMGIGGGALLVPALVWYQVRMQTAIATASLGGVVIAIFGTVGYIVGGWHHPDLPQGALGFVFLPVTAGIVLTSMFTTRIGAWLAHRLPTQQLKKIFAMFLVIVGLRMLLG</sequence>
<evidence type="ECO:0000256" key="4">
    <source>
        <dbReference type="ARBA" id="ARBA00022989"/>
    </source>
</evidence>
<evidence type="ECO:0000313" key="8">
    <source>
        <dbReference type="Proteomes" id="UP001596364"/>
    </source>
</evidence>
<feature type="transmembrane region" description="Helical" evidence="6">
    <location>
        <begin position="247"/>
        <end position="265"/>
    </location>
</feature>
<feature type="transmembrane region" description="Helical" evidence="6">
    <location>
        <begin position="179"/>
        <end position="201"/>
    </location>
</feature>
<evidence type="ECO:0000256" key="2">
    <source>
        <dbReference type="ARBA" id="ARBA00009142"/>
    </source>
</evidence>
<evidence type="ECO:0000256" key="1">
    <source>
        <dbReference type="ARBA" id="ARBA00004141"/>
    </source>
</evidence>
<dbReference type="RefSeq" id="WP_131258850.1">
    <property type="nucleotide sequence ID" value="NZ_JBHSUS010000001.1"/>
</dbReference>
<dbReference type="InterPro" id="IPR002781">
    <property type="entry name" value="TM_pro_TauE-like"/>
</dbReference>